<reference evidence="2 3" key="1">
    <citation type="submission" date="2010-05" db="EMBL/GenBank/DDBJ databases">
        <title>The Genome Sequence of Thecamonas trahens ATCC 50062.</title>
        <authorList>
            <consortium name="The Broad Institute Genome Sequencing Platform"/>
            <person name="Russ C."/>
            <person name="Cuomo C."/>
            <person name="Shea T."/>
            <person name="Young S.K."/>
            <person name="Zeng Q."/>
            <person name="Koehrsen M."/>
            <person name="Haas B."/>
            <person name="Borodovsky M."/>
            <person name="Guigo R."/>
            <person name="Alvarado L."/>
            <person name="Berlin A."/>
            <person name="Bochicchio J."/>
            <person name="Borenstein D."/>
            <person name="Chapman S."/>
            <person name="Chen Z."/>
            <person name="Freedman E."/>
            <person name="Gellesch M."/>
            <person name="Goldberg J."/>
            <person name="Griggs A."/>
            <person name="Gujja S."/>
            <person name="Heilman E."/>
            <person name="Heiman D."/>
            <person name="Hepburn T."/>
            <person name="Howarth C."/>
            <person name="Jen D."/>
            <person name="Larson L."/>
            <person name="Mehta T."/>
            <person name="Park D."/>
            <person name="Pearson M."/>
            <person name="Roberts A."/>
            <person name="Saif S."/>
            <person name="Shenoy N."/>
            <person name="Sisk P."/>
            <person name="Stolte C."/>
            <person name="Sykes S."/>
            <person name="Thomson T."/>
            <person name="Walk T."/>
            <person name="White J."/>
            <person name="Yandava C."/>
            <person name="Burger G."/>
            <person name="Gray M.W."/>
            <person name="Holland P.W.H."/>
            <person name="King N."/>
            <person name="Lang F.B.F."/>
            <person name="Roger A.J."/>
            <person name="Ruiz-Trillo I."/>
            <person name="Lander E."/>
            <person name="Nusbaum C."/>
        </authorList>
    </citation>
    <scope>NUCLEOTIDE SEQUENCE [LARGE SCALE GENOMIC DNA]</scope>
    <source>
        <strain evidence="2 3">ATCC 50062</strain>
    </source>
</reference>
<protein>
    <submittedName>
        <fullName evidence="2">Uncharacterized protein</fullName>
    </submittedName>
</protein>
<accession>A0A0L0DUB4</accession>
<dbReference type="EMBL" id="GL349504">
    <property type="protein sequence ID" value="KNC55787.1"/>
    <property type="molecule type" value="Genomic_DNA"/>
</dbReference>
<proteinExistence type="predicted"/>
<sequence>MELDGALGAALAHGWSVWTQGRTSCTACQLKQSDMVKAWLPGPVVVEDGEIKVPVASPALLCGLCQVLASLDKTVAVLAGDDVDEAKKLAAHFALVAGVPNADAETVAASGGNEMIATVARLQQAVDMAYAARTALHSCVRDGLLAPPVWTALDKNVADLNASDVLPALFGIRQAPSKHDNEPATKRAKRSSGKGKGKGKGSSKKGKSKKGKAKA</sequence>
<feature type="compositionally biased region" description="Basic residues" evidence="1">
    <location>
        <begin position="186"/>
        <end position="215"/>
    </location>
</feature>
<keyword evidence="3" id="KW-1185">Reference proteome</keyword>
<gene>
    <name evidence="2" type="ORF">AMSG_11221</name>
</gene>
<dbReference type="RefSeq" id="XP_013752869.1">
    <property type="nucleotide sequence ID" value="XM_013897415.1"/>
</dbReference>
<name>A0A0L0DUB4_THETB</name>
<dbReference type="Proteomes" id="UP000054408">
    <property type="component" value="Unassembled WGS sequence"/>
</dbReference>
<dbReference type="AlphaFoldDB" id="A0A0L0DUB4"/>
<dbReference type="GeneID" id="25569251"/>
<organism evidence="2 3">
    <name type="scientific">Thecamonas trahens ATCC 50062</name>
    <dbReference type="NCBI Taxonomy" id="461836"/>
    <lineage>
        <taxon>Eukaryota</taxon>
        <taxon>Apusozoa</taxon>
        <taxon>Apusomonadida</taxon>
        <taxon>Apusomonadidae</taxon>
        <taxon>Thecamonas</taxon>
    </lineage>
</organism>
<evidence type="ECO:0000256" key="1">
    <source>
        <dbReference type="SAM" id="MobiDB-lite"/>
    </source>
</evidence>
<evidence type="ECO:0000313" key="3">
    <source>
        <dbReference type="Proteomes" id="UP000054408"/>
    </source>
</evidence>
<evidence type="ECO:0000313" key="2">
    <source>
        <dbReference type="EMBL" id="KNC55787.1"/>
    </source>
</evidence>
<feature type="region of interest" description="Disordered" evidence="1">
    <location>
        <begin position="174"/>
        <end position="215"/>
    </location>
</feature>